<dbReference type="EMBL" id="CASHSV030000409">
    <property type="protein sequence ID" value="CAJ2665086.1"/>
    <property type="molecule type" value="Genomic_DNA"/>
</dbReference>
<gene>
    <name evidence="1" type="ORF">MILVUS5_LOCUS30145</name>
</gene>
<dbReference type="Proteomes" id="UP001177021">
    <property type="component" value="Unassembled WGS sequence"/>
</dbReference>
<protein>
    <submittedName>
        <fullName evidence="1">Uncharacterized protein</fullName>
    </submittedName>
</protein>
<comment type="caution">
    <text evidence="1">The sequence shown here is derived from an EMBL/GenBank/DDBJ whole genome shotgun (WGS) entry which is preliminary data.</text>
</comment>
<accession>A0ACB0L9I4</accession>
<keyword evidence="2" id="KW-1185">Reference proteome</keyword>
<proteinExistence type="predicted"/>
<name>A0ACB0L9I4_TRIPR</name>
<organism evidence="1 2">
    <name type="scientific">Trifolium pratense</name>
    <name type="common">Red clover</name>
    <dbReference type="NCBI Taxonomy" id="57577"/>
    <lineage>
        <taxon>Eukaryota</taxon>
        <taxon>Viridiplantae</taxon>
        <taxon>Streptophyta</taxon>
        <taxon>Embryophyta</taxon>
        <taxon>Tracheophyta</taxon>
        <taxon>Spermatophyta</taxon>
        <taxon>Magnoliopsida</taxon>
        <taxon>eudicotyledons</taxon>
        <taxon>Gunneridae</taxon>
        <taxon>Pentapetalae</taxon>
        <taxon>rosids</taxon>
        <taxon>fabids</taxon>
        <taxon>Fabales</taxon>
        <taxon>Fabaceae</taxon>
        <taxon>Papilionoideae</taxon>
        <taxon>50 kb inversion clade</taxon>
        <taxon>NPAAA clade</taxon>
        <taxon>Hologalegina</taxon>
        <taxon>IRL clade</taxon>
        <taxon>Trifolieae</taxon>
        <taxon>Trifolium</taxon>
    </lineage>
</organism>
<evidence type="ECO:0000313" key="1">
    <source>
        <dbReference type="EMBL" id="CAJ2665086.1"/>
    </source>
</evidence>
<reference evidence="1" key="1">
    <citation type="submission" date="2023-10" db="EMBL/GenBank/DDBJ databases">
        <authorList>
            <person name="Rodriguez Cubillos JULIANA M."/>
            <person name="De Vega J."/>
        </authorList>
    </citation>
    <scope>NUCLEOTIDE SEQUENCE</scope>
</reference>
<evidence type="ECO:0000313" key="2">
    <source>
        <dbReference type="Proteomes" id="UP001177021"/>
    </source>
</evidence>
<sequence>MSSQLETLSNSFGGKLPILDGSNWDRWNKQMKVIFGFQEVQDVVETGVTPLPADANENQRTAHRNSKKKDFKAMFFIHQCVDVINFQKIENAGSAKECWDILAKCHEGNEKLKKVRLQTWKRKFELLQMEDTETITAYFNRITNISNQIRSCGETLGDAAIVEKVIRTLAPKFDYITVAIMESKDISTMTLDELQCSLESHDQRLSERQKDRAADQALQAHAIKKGNGKWKGKDKAHKESNHQDNSKKNSDQGESSHQSNGSNQEKKGKVNLKKIQCYNCQKYGHFAKDCRGKKVPRYGGKNKAEAHIAQEDSDSEADPTLYMATITDAEDDQEHWYLDTGCSNHMTSHRDWLINFNSSSKTKIRFADNRTIPAEGVGDVLIKGKKGNQAIITGVLYVPDMKTNLLSMGQLLEKGFIMHMENNIMEVYDSQNNTILRAPLSQNRTFQVTLTANQSQCLATIKINDQAWLWHLRYGHLNFKSLSYLQNNELVNGLPAIKIPRDICQHCLLGKQTRKSFVKEIAMRAKQVLDVVYTDVCGPFDTLSLGGNRYFVSFIDEFSRMMWIHLMKSKDEVLQNFKSFKLLVEKQSEKKIKILRSDGGGEYTSNDFKTFCSENGIQHEVIAPYTPQHNGIAERRNRTIMNMTRCMLREKNLPHSFWGEAVVTACYVLNRCPTKQMNKVPEAIWSGHTPSVKHLRVFGCLCYRHIPDQKRKKLDDKSEAMILIGYHTVGAYKLYNPITKKVTASRDVTFEEDKCWNWNNTTSDNGDYVPFELLDKQAPEEATVPPPPASNNAPVVLRRSERPIVPNRTLQDYERVSDDMVTPDGDIVHLALFVDTEPLTYAEASKHEEWRQAMTEEIASIEKNATWSITQLPPGKKPIAVKWIYKLKHLPNGTIAKYKARLVAKGFLQKQGIDFSEIFAPVARIETEEVYVEQPQGFTVKRKEDHVLRLNKALYGLRQAPRAWNIRIDEFLNKIGYSKCTVEHGIYVKGSTQSKLCIVCLYVDDLLITGSDKREIERLTSQLSSEFEMTNLGGLKYFLGLEFTKTEEGMLIHQRKYISDILKRFNMMNCNPANTPMETASSLSNDDEGSNVNSTLYKQMVGSLRYACNSRPDICHSVGIVSRFMQTPKLSHMQAVKRILRYLQGTMEYGVLYPNSDGKKGKLIGYSDSDWSGDKVERKSTMGYVFTLFDCPISWSSKKQNVVALSTCEAEYISACNAACQGIWLQSLLQEMKIDIEDGVELMVDNKSAINLAKNPIAHGRSKHIETKFHFLRDQVTKGRIKLSYCSTEKQIADVLTKPLKIDKFKDMRKMLNVFSMENLN</sequence>